<organism evidence="3 4">
    <name type="scientific">Adineta ricciae</name>
    <name type="common">Rotifer</name>
    <dbReference type="NCBI Taxonomy" id="249248"/>
    <lineage>
        <taxon>Eukaryota</taxon>
        <taxon>Metazoa</taxon>
        <taxon>Spiralia</taxon>
        <taxon>Gnathifera</taxon>
        <taxon>Rotifera</taxon>
        <taxon>Eurotatoria</taxon>
        <taxon>Bdelloidea</taxon>
        <taxon>Adinetida</taxon>
        <taxon>Adinetidae</taxon>
        <taxon>Adineta</taxon>
    </lineage>
</organism>
<protein>
    <submittedName>
        <fullName evidence="3">Uncharacterized protein</fullName>
    </submittedName>
</protein>
<evidence type="ECO:0000256" key="1">
    <source>
        <dbReference type="SAM" id="SignalP"/>
    </source>
</evidence>
<sequence length="100" mass="11652">MLAYIYLFFMFTTLTYLNAIPVSSINLESDHDNRLLDAILLERLGLASTYHLTHPQHENDYLVDNELLHGKRDIEKKWAKFQAGRAGYTIAFPALIRTRR</sequence>
<comment type="caution">
    <text evidence="3">The sequence shown here is derived from an EMBL/GenBank/DDBJ whole genome shotgun (WGS) entry which is preliminary data.</text>
</comment>
<dbReference type="AlphaFoldDB" id="A0A815TK20"/>
<keyword evidence="4" id="KW-1185">Reference proteome</keyword>
<gene>
    <name evidence="2" type="ORF">EDS130_LOCUS20610</name>
    <name evidence="3" type="ORF">XAT740_LOCUS39833</name>
</gene>
<name>A0A815TK20_ADIRI</name>
<dbReference type="Proteomes" id="UP000663852">
    <property type="component" value="Unassembled WGS sequence"/>
</dbReference>
<feature type="chain" id="PRO_5035607520" evidence="1">
    <location>
        <begin position="20"/>
        <end position="100"/>
    </location>
</feature>
<evidence type="ECO:0000313" key="2">
    <source>
        <dbReference type="EMBL" id="CAF1112780.1"/>
    </source>
</evidence>
<keyword evidence="1" id="KW-0732">Signal</keyword>
<accession>A0A815TK20</accession>
<dbReference type="EMBL" id="CAJNOJ010000102">
    <property type="protein sequence ID" value="CAF1112780.1"/>
    <property type="molecule type" value="Genomic_DNA"/>
</dbReference>
<evidence type="ECO:0000313" key="3">
    <source>
        <dbReference type="EMBL" id="CAF1504067.1"/>
    </source>
</evidence>
<reference evidence="3" key="1">
    <citation type="submission" date="2021-02" db="EMBL/GenBank/DDBJ databases">
        <authorList>
            <person name="Nowell W R."/>
        </authorList>
    </citation>
    <scope>NUCLEOTIDE SEQUENCE</scope>
</reference>
<evidence type="ECO:0000313" key="4">
    <source>
        <dbReference type="Proteomes" id="UP000663828"/>
    </source>
</evidence>
<dbReference type="EMBL" id="CAJNOR010004460">
    <property type="protein sequence ID" value="CAF1504067.1"/>
    <property type="molecule type" value="Genomic_DNA"/>
</dbReference>
<feature type="signal peptide" evidence="1">
    <location>
        <begin position="1"/>
        <end position="19"/>
    </location>
</feature>
<dbReference type="Proteomes" id="UP000663828">
    <property type="component" value="Unassembled WGS sequence"/>
</dbReference>
<proteinExistence type="predicted"/>